<keyword evidence="3" id="KW-1185">Reference proteome</keyword>
<dbReference type="EMBL" id="SGPL01001177">
    <property type="protein sequence ID" value="THH04333.1"/>
    <property type="molecule type" value="Genomic_DNA"/>
</dbReference>
<dbReference type="Proteomes" id="UP000310158">
    <property type="component" value="Unassembled WGS sequence"/>
</dbReference>
<evidence type="ECO:0000313" key="3">
    <source>
        <dbReference type="Proteomes" id="UP000310158"/>
    </source>
</evidence>
<protein>
    <recommendedName>
        <fullName evidence="1">Protein kinase domain-containing protein</fullName>
    </recommendedName>
</protein>
<organism evidence="2 3">
    <name type="scientific">Bondarzewia mesenterica</name>
    <dbReference type="NCBI Taxonomy" id="1095465"/>
    <lineage>
        <taxon>Eukaryota</taxon>
        <taxon>Fungi</taxon>
        <taxon>Dikarya</taxon>
        <taxon>Basidiomycota</taxon>
        <taxon>Agaricomycotina</taxon>
        <taxon>Agaricomycetes</taxon>
        <taxon>Russulales</taxon>
        <taxon>Bondarzewiaceae</taxon>
        <taxon>Bondarzewia</taxon>
    </lineage>
</organism>
<proteinExistence type="predicted"/>
<dbReference type="PROSITE" id="PS50011">
    <property type="entry name" value="PROTEIN_KINASE_DOM"/>
    <property type="match status" value="1"/>
</dbReference>
<dbReference type="PANTHER" id="PTHR44329">
    <property type="entry name" value="SERINE/THREONINE-PROTEIN KINASE TNNI3K-RELATED"/>
    <property type="match status" value="1"/>
</dbReference>
<dbReference type="InterPro" id="IPR000719">
    <property type="entry name" value="Prot_kinase_dom"/>
</dbReference>
<feature type="domain" description="Protein kinase" evidence="1">
    <location>
        <begin position="1"/>
        <end position="231"/>
    </location>
</feature>
<dbReference type="SMART" id="SM00220">
    <property type="entry name" value="S_TKc"/>
    <property type="match status" value="1"/>
</dbReference>
<dbReference type="Gene3D" id="1.10.510.10">
    <property type="entry name" value="Transferase(Phosphotransferase) domain 1"/>
    <property type="match status" value="1"/>
</dbReference>
<dbReference type="GO" id="GO:0005524">
    <property type="term" value="F:ATP binding"/>
    <property type="evidence" value="ECO:0007669"/>
    <property type="project" value="InterPro"/>
</dbReference>
<dbReference type="Pfam" id="PF00069">
    <property type="entry name" value="Pkinase"/>
    <property type="match status" value="1"/>
</dbReference>
<sequence>MEIVGDKFYKPVSLGDMENEIYERLGSHPRIVPVSTTDAVEGFLVLQYQTNGSVLEYIMTHLTPFELHLRWIIQLAEGIAYIHSKNVVWCDCKLPNVLVTADLNIVLCDFGGSSIDGCPAGVGPPIFYILPSQLDTSTWRYPPNQDRFAFGTCTFLLLARRWPLCSKRLEDEVTWEEMRQVEHKYRQGEFDALSPEAYPELAQVVQKCWRDEYTSTEDMLRDIREGCATTLKKYEQADATERAQLYGDILSGTVQKAPEELRGSG</sequence>
<dbReference type="OrthoDB" id="3030888at2759"/>
<evidence type="ECO:0000313" key="2">
    <source>
        <dbReference type="EMBL" id="THH04333.1"/>
    </source>
</evidence>
<feature type="non-terminal residue" evidence="2">
    <location>
        <position position="265"/>
    </location>
</feature>
<dbReference type="GO" id="GO:0004674">
    <property type="term" value="F:protein serine/threonine kinase activity"/>
    <property type="evidence" value="ECO:0007669"/>
    <property type="project" value="TreeGrafter"/>
</dbReference>
<evidence type="ECO:0000259" key="1">
    <source>
        <dbReference type="PROSITE" id="PS50011"/>
    </source>
</evidence>
<reference evidence="2 3" key="1">
    <citation type="submission" date="2019-02" db="EMBL/GenBank/DDBJ databases">
        <title>Genome sequencing of the rare red list fungi Bondarzewia mesenterica.</title>
        <authorList>
            <person name="Buettner E."/>
            <person name="Kellner H."/>
        </authorList>
    </citation>
    <scope>NUCLEOTIDE SEQUENCE [LARGE SCALE GENOMIC DNA]</scope>
    <source>
        <strain evidence="2 3">DSM 108281</strain>
    </source>
</reference>
<comment type="caution">
    <text evidence="2">The sequence shown here is derived from an EMBL/GenBank/DDBJ whole genome shotgun (WGS) entry which is preliminary data.</text>
</comment>
<dbReference type="AlphaFoldDB" id="A0A4V3XC44"/>
<dbReference type="SUPFAM" id="SSF56112">
    <property type="entry name" value="Protein kinase-like (PK-like)"/>
    <property type="match status" value="1"/>
</dbReference>
<gene>
    <name evidence="2" type="ORF">EW146_g10205</name>
</gene>
<dbReference type="InterPro" id="IPR051681">
    <property type="entry name" value="Ser/Thr_Kinases-Pseudokinases"/>
</dbReference>
<name>A0A4V3XC44_9AGAM</name>
<accession>A0A4V3XC44</accession>
<dbReference type="InterPro" id="IPR011009">
    <property type="entry name" value="Kinase-like_dom_sf"/>
</dbReference>